<sequence>MRRPGWHTGRVPRVYHGDHTAHIRQRLRAETRRCSLGLVVAVLLAALHILVLSAALDGRYALLSAAAWWAISLLAAISVLGLVLVGVQYLVYRRRRPDLDAAGAEAMGERNARLHGSQGGEHR</sequence>
<reference evidence="2 3" key="1">
    <citation type="submission" date="2018-11" db="EMBL/GenBank/DDBJ databases">
        <title>Sequencing the genomes of 1000 actinobacteria strains.</title>
        <authorList>
            <person name="Klenk H.-P."/>
        </authorList>
    </citation>
    <scope>NUCLEOTIDE SEQUENCE [LARGE SCALE GENOMIC DNA]</scope>
    <source>
        <strain evidence="2 3">DSM 43634</strain>
    </source>
</reference>
<evidence type="ECO:0000313" key="2">
    <source>
        <dbReference type="EMBL" id="ROP28714.1"/>
    </source>
</evidence>
<keyword evidence="1" id="KW-0472">Membrane</keyword>
<dbReference type="Proteomes" id="UP000271683">
    <property type="component" value="Unassembled WGS sequence"/>
</dbReference>
<proteinExistence type="predicted"/>
<organism evidence="2 3">
    <name type="scientific">Couchioplanes caeruleus</name>
    <dbReference type="NCBI Taxonomy" id="56438"/>
    <lineage>
        <taxon>Bacteria</taxon>
        <taxon>Bacillati</taxon>
        <taxon>Actinomycetota</taxon>
        <taxon>Actinomycetes</taxon>
        <taxon>Micromonosporales</taxon>
        <taxon>Micromonosporaceae</taxon>
        <taxon>Couchioplanes</taxon>
    </lineage>
</organism>
<protein>
    <submittedName>
        <fullName evidence="2">Uncharacterized protein</fullName>
    </submittedName>
</protein>
<name>A0A3N1GEV9_9ACTN</name>
<gene>
    <name evidence="2" type="ORF">EDD30_1486</name>
</gene>
<accession>A0A3N1GEV9</accession>
<feature type="transmembrane region" description="Helical" evidence="1">
    <location>
        <begin position="34"/>
        <end position="56"/>
    </location>
</feature>
<evidence type="ECO:0000313" key="3">
    <source>
        <dbReference type="Proteomes" id="UP000271683"/>
    </source>
</evidence>
<dbReference type="AlphaFoldDB" id="A0A3N1GEV9"/>
<comment type="caution">
    <text evidence="2">The sequence shown here is derived from an EMBL/GenBank/DDBJ whole genome shotgun (WGS) entry which is preliminary data.</text>
</comment>
<evidence type="ECO:0000256" key="1">
    <source>
        <dbReference type="SAM" id="Phobius"/>
    </source>
</evidence>
<keyword evidence="1" id="KW-0812">Transmembrane</keyword>
<feature type="transmembrane region" description="Helical" evidence="1">
    <location>
        <begin position="68"/>
        <end position="92"/>
    </location>
</feature>
<keyword evidence="1" id="KW-1133">Transmembrane helix</keyword>
<dbReference type="EMBL" id="RJKL01000001">
    <property type="protein sequence ID" value="ROP28714.1"/>
    <property type="molecule type" value="Genomic_DNA"/>
</dbReference>